<dbReference type="SUPFAM" id="SSF81383">
    <property type="entry name" value="F-box domain"/>
    <property type="match status" value="1"/>
</dbReference>
<gene>
    <name evidence="3" type="ORF">PILCRDRAFT_813893</name>
</gene>
<dbReference type="OrthoDB" id="2322499at2759"/>
<keyword evidence="4" id="KW-1185">Reference proteome</keyword>
<organism evidence="3 4">
    <name type="scientific">Piloderma croceum (strain F 1598)</name>
    <dbReference type="NCBI Taxonomy" id="765440"/>
    <lineage>
        <taxon>Eukaryota</taxon>
        <taxon>Fungi</taxon>
        <taxon>Dikarya</taxon>
        <taxon>Basidiomycota</taxon>
        <taxon>Agaricomycotina</taxon>
        <taxon>Agaricomycetes</taxon>
        <taxon>Agaricomycetidae</taxon>
        <taxon>Atheliales</taxon>
        <taxon>Atheliaceae</taxon>
        <taxon>Piloderma</taxon>
    </lineage>
</organism>
<dbReference type="AlphaFoldDB" id="A0A0C3BQW7"/>
<evidence type="ECO:0000313" key="3">
    <source>
        <dbReference type="EMBL" id="KIM88893.1"/>
    </source>
</evidence>
<dbReference type="PROSITE" id="PS50181">
    <property type="entry name" value="FBOX"/>
    <property type="match status" value="1"/>
</dbReference>
<dbReference type="InterPro" id="IPR001810">
    <property type="entry name" value="F-box_dom"/>
</dbReference>
<dbReference type="EMBL" id="KN832976">
    <property type="protein sequence ID" value="KIM88893.1"/>
    <property type="molecule type" value="Genomic_DNA"/>
</dbReference>
<dbReference type="STRING" id="765440.A0A0C3BQW7"/>
<proteinExistence type="predicted"/>
<reference evidence="3 4" key="1">
    <citation type="submission" date="2014-04" db="EMBL/GenBank/DDBJ databases">
        <authorList>
            <consortium name="DOE Joint Genome Institute"/>
            <person name="Kuo A."/>
            <person name="Tarkka M."/>
            <person name="Buscot F."/>
            <person name="Kohler A."/>
            <person name="Nagy L.G."/>
            <person name="Floudas D."/>
            <person name="Copeland A."/>
            <person name="Barry K.W."/>
            <person name="Cichocki N."/>
            <person name="Veneault-Fourrey C."/>
            <person name="LaButti K."/>
            <person name="Lindquist E.A."/>
            <person name="Lipzen A."/>
            <person name="Lundell T."/>
            <person name="Morin E."/>
            <person name="Murat C."/>
            <person name="Sun H."/>
            <person name="Tunlid A."/>
            <person name="Henrissat B."/>
            <person name="Grigoriev I.V."/>
            <person name="Hibbett D.S."/>
            <person name="Martin F."/>
            <person name="Nordberg H.P."/>
            <person name="Cantor M.N."/>
            <person name="Hua S.X."/>
        </authorList>
    </citation>
    <scope>NUCLEOTIDE SEQUENCE [LARGE SCALE GENOMIC DNA]</scope>
    <source>
        <strain evidence="3 4">F 1598</strain>
    </source>
</reference>
<name>A0A0C3BQW7_PILCF</name>
<evidence type="ECO:0000256" key="1">
    <source>
        <dbReference type="SAM" id="MobiDB-lite"/>
    </source>
</evidence>
<dbReference type="InterPro" id="IPR036047">
    <property type="entry name" value="F-box-like_dom_sf"/>
</dbReference>
<evidence type="ECO:0000313" key="4">
    <source>
        <dbReference type="Proteomes" id="UP000054166"/>
    </source>
</evidence>
<dbReference type="Pfam" id="PF00646">
    <property type="entry name" value="F-box"/>
    <property type="match status" value="1"/>
</dbReference>
<accession>A0A0C3BQW7</accession>
<feature type="domain" description="F-box" evidence="2">
    <location>
        <begin position="55"/>
        <end position="104"/>
    </location>
</feature>
<dbReference type="HOGENOM" id="CLU_010790_2_0_1"/>
<feature type="region of interest" description="Disordered" evidence="1">
    <location>
        <begin position="13"/>
        <end position="34"/>
    </location>
</feature>
<dbReference type="CDD" id="cd09917">
    <property type="entry name" value="F-box_SF"/>
    <property type="match status" value="1"/>
</dbReference>
<dbReference type="Proteomes" id="UP000054166">
    <property type="component" value="Unassembled WGS sequence"/>
</dbReference>
<evidence type="ECO:0000259" key="2">
    <source>
        <dbReference type="PROSITE" id="PS50181"/>
    </source>
</evidence>
<dbReference type="InParanoid" id="A0A0C3BQW7"/>
<reference evidence="4" key="2">
    <citation type="submission" date="2015-01" db="EMBL/GenBank/DDBJ databases">
        <title>Evolutionary Origins and Diversification of the Mycorrhizal Mutualists.</title>
        <authorList>
            <consortium name="DOE Joint Genome Institute"/>
            <consortium name="Mycorrhizal Genomics Consortium"/>
            <person name="Kohler A."/>
            <person name="Kuo A."/>
            <person name="Nagy L.G."/>
            <person name="Floudas D."/>
            <person name="Copeland A."/>
            <person name="Barry K.W."/>
            <person name="Cichocki N."/>
            <person name="Veneault-Fourrey C."/>
            <person name="LaButti K."/>
            <person name="Lindquist E.A."/>
            <person name="Lipzen A."/>
            <person name="Lundell T."/>
            <person name="Morin E."/>
            <person name="Murat C."/>
            <person name="Riley R."/>
            <person name="Ohm R."/>
            <person name="Sun H."/>
            <person name="Tunlid A."/>
            <person name="Henrissat B."/>
            <person name="Grigoriev I.V."/>
            <person name="Hibbett D.S."/>
            <person name="Martin F."/>
        </authorList>
    </citation>
    <scope>NUCLEOTIDE SEQUENCE [LARGE SCALE GENOMIC DNA]</scope>
    <source>
        <strain evidence="4">F 1598</strain>
    </source>
</reference>
<protein>
    <recommendedName>
        <fullName evidence="2">F-box domain-containing protein</fullName>
    </recommendedName>
</protein>
<sequence length="735" mass="84148">MDPDSILLNVASGHTAEDSRRLKKKRKMESTVSANAAIKVQPKKRAKGKGKAGKLEGLMLLPMDVLFEIFGHLRPLDILHLARTTKQFRSVLMHKSAISVWKAARANVPGFPDCFPGMNEAQFANLAFDQHCHVCLAPNIRSVDWVLRVRLCPKCTKTSYVDVASVSLLYEHEECDDECEYLAPARDTTRSRRVAFVHELNSIKEHWRTLTDDKARTAYRRERNAYNAVIEQHASTCYLWFKTQQLDRVQELEQARQDRKKAVIEKLEDLGWGSEIQKMPKDVDLGGHRLVKQPTRLTERIWKNIQPEMVKYMEEMKTNRLDRERKALIVARKFPAINILCEYKKSLLPWTESIMPEPVDFCNFAPVKAVLELPSDVEVDESSFIGIFLLLPSLFADWRVDIEKQMLKGFGRMVKNSQRATRDLAFLGPFRAFIREDTESVDEDSSDEDTELAENIALATTVFKCHDCSFSNWATYWDSSDDEDDEAIGPFAFSQGSAAREPLFYPHVMGHACLTRKIDFSCDRSDPSIFLDQVDRTRMSWSCKKLEVSKRAKTMMEAIVDRCGLEPLVATANEMDNQDTLLGCPLCANWTDSTSNDAKIPVFGWRAALKHHAQRHFHQESIPWIKLSEDQAESARQTEEAVQGQLNSRLSCTHCLDRPSEQKPMALAIMIQHLLSKHDIPQPRLNIDYYAVNADTCGHGFFKSNVIVAVEKPEPEHDDYFSFYSDEGDDDFLYY</sequence>